<dbReference type="OrthoDB" id="2264689at2759"/>
<feature type="compositionally biased region" description="Polar residues" evidence="1">
    <location>
        <begin position="52"/>
        <end position="66"/>
    </location>
</feature>
<sequence length="291" mass="32988">MGLPLWKPRDVEQEAEQEEYIKHQEDIEDEDSWSIFSHQLVQNVYNRRPTSRHSVNTNTRHLSPSSIPVAANSPHLRRSRIARRQSMLTSSLMDRRRSSRVHPLPPTSSSPPVRSELDRRLQQRMNEKEDLLEQLQSTITLLDQLLSAGNDISTLSEGILYIYLSSKTLLMAIQTNPNSIDLSTVVESAASLANMAPSVLSTSLSTPQHTSFNEVSTLHGMVDRLLQMPPYSIRIHNIETNIISAHRRIREQLCLLGSTTIPLPIPRQTSPLDSRTSFFDYIETNSSISRS</sequence>
<reference evidence="2" key="1">
    <citation type="submission" date="2020-12" db="EMBL/GenBank/DDBJ databases">
        <title>Metabolic potential, ecology and presence of endohyphal bacteria is reflected in genomic diversity of Mucoromycotina.</title>
        <authorList>
            <person name="Muszewska A."/>
            <person name="Okrasinska A."/>
            <person name="Steczkiewicz K."/>
            <person name="Drgas O."/>
            <person name="Orlowska M."/>
            <person name="Perlinska-Lenart U."/>
            <person name="Aleksandrzak-Piekarczyk T."/>
            <person name="Szatraj K."/>
            <person name="Zielenkiewicz U."/>
            <person name="Pilsyk S."/>
            <person name="Malc E."/>
            <person name="Mieczkowski P."/>
            <person name="Kruszewska J.S."/>
            <person name="Biernat P."/>
            <person name="Pawlowska J."/>
        </authorList>
    </citation>
    <scope>NUCLEOTIDE SEQUENCE</scope>
    <source>
        <strain evidence="2">WA0000017839</strain>
    </source>
</reference>
<organism evidence="2 3">
    <name type="scientific">Mucor saturninus</name>
    <dbReference type="NCBI Taxonomy" id="64648"/>
    <lineage>
        <taxon>Eukaryota</taxon>
        <taxon>Fungi</taxon>
        <taxon>Fungi incertae sedis</taxon>
        <taxon>Mucoromycota</taxon>
        <taxon>Mucoromycotina</taxon>
        <taxon>Mucoromycetes</taxon>
        <taxon>Mucorales</taxon>
        <taxon>Mucorineae</taxon>
        <taxon>Mucoraceae</taxon>
        <taxon>Mucor</taxon>
    </lineage>
</organism>
<evidence type="ECO:0000313" key="3">
    <source>
        <dbReference type="Proteomes" id="UP000603453"/>
    </source>
</evidence>
<dbReference type="AlphaFoldDB" id="A0A8H7RG44"/>
<gene>
    <name evidence="2" type="ORF">INT47_002478</name>
</gene>
<protein>
    <submittedName>
        <fullName evidence="2">Uncharacterized protein</fullName>
    </submittedName>
</protein>
<accession>A0A8H7RG44</accession>
<evidence type="ECO:0000256" key="1">
    <source>
        <dbReference type="SAM" id="MobiDB-lite"/>
    </source>
</evidence>
<evidence type="ECO:0000313" key="2">
    <source>
        <dbReference type="EMBL" id="KAG2210536.1"/>
    </source>
</evidence>
<dbReference type="Proteomes" id="UP000603453">
    <property type="component" value="Unassembled WGS sequence"/>
</dbReference>
<feature type="region of interest" description="Disordered" evidence="1">
    <location>
        <begin position="47"/>
        <end position="117"/>
    </location>
</feature>
<name>A0A8H7RG44_9FUNG</name>
<dbReference type="EMBL" id="JAEPRD010000011">
    <property type="protein sequence ID" value="KAG2210536.1"/>
    <property type="molecule type" value="Genomic_DNA"/>
</dbReference>
<proteinExistence type="predicted"/>
<keyword evidence="3" id="KW-1185">Reference proteome</keyword>
<comment type="caution">
    <text evidence="2">The sequence shown here is derived from an EMBL/GenBank/DDBJ whole genome shotgun (WGS) entry which is preliminary data.</text>
</comment>